<dbReference type="EMBL" id="JAOPKA010000011">
    <property type="protein sequence ID" value="MCU4742871.1"/>
    <property type="molecule type" value="Genomic_DNA"/>
</dbReference>
<proteinExistence type="predicted"/>
<dbReference type="GO" id="GO:0016853">
    <property type="term" value="F:isomerase activity"/>
    <property type="evidence" value="ECO:0007669"/>
    <property type="project" value="UniProtKB-KW"/>
</dbReference>
<dbReference type="SUPFAM" id="SSF51658">
    <property type="entry name" value="Xylose isomerase-like"/>
    <property type="match status" value="1"/>
</dbReference>
<dbReference type="Proteomes" id="UP001321018">
    <property type="component" value="Unassembled WGS sequence"/>
</dbReference>
<name>A0AAP2Z0A4_9EURY</name>
<evidence type="ECO:0000313" key="3">
    <source>
        <dbReference type="Proteomes" id="UP001321018"/>
    </source>
</evidence>
<gene>
    <name evidence="2" type="ORF">OB960_15900</name>
</gene>
<protein>
    <submittedName>
        <fullName evidence="2">Sugar phosphate isomerase/epimerase</fullName>
    </submittedName>
</protein>
<evidence type="ECO:0000313" key="2">
    <source>
        <dbReference type="EMBL" id="MCU4742871.1"/>
    </source>
</evidence>
<dbReference type="InterPro" id="IPR050312">
    <property type="entry name" value="IolE/XylAMocC-like"/>
</dbReference>
<comment type="caution">
    <text evidence="2">The sequence shown here is derived from an EMBL/GenBank/DDBJ whole genome shotgun (WGS) entry which is preliminary data.</text>
</comment>
<dbReference type="InterPro" id="IPR013022">
    <property type="entry name" value="Xyl_isomerase-like_TIM-brl"/>
</dbReference>
<dbReference type="PANTHER" id="PTHR12110:SF41">
    <property type="entry name" value="INOSOSE DEHYDRATASE"/>
    <property type="match status" value="1"/>
</dbReference>
<organism evidence="2 3">
    <name type="scientific">Natronoglomus mannanivorans</name>
    <dbReference type="NCBI Taxonomy" id="2979990"/>
    <lineage>
        <taxon>Archaea</taxon>
        <taxon>Methanobacteriati</taxon>
        <taxon>Methanobacteriota</taxon>
        <taxon>Stenosarchaea group</taxon>
        <taxon>Halobacteria</taxon>
        <taxon>Halobacteriales</taxon>
        <taxon>Natrialbaceae</taxon>
        <taxon>Natronoglomus</taxon>
    </lineage>
</organism>
<evidence type="ECO:0000259" key="1">
    <source>
        <dbReference type="Pfam" id="PF01261"/>
    </source>
</evidence>
<dbReference type="InterPro" id="IPR036237">
    <property type="entry name" value="Xyl_isomerase-like_sf"/>
</dbReference>
<dbReference type="Pfam" id="PF01261">
    <property type="entry name" value="AP_endonuc_2"/>
    <property type="match status" value="1"/>
</dbReference>
<reference evidence="2" key="1">
    <citation type="submission" date="2022-09" db="EMBL/GenBank/DDBJ databases">
        <title>Enrichment on poylsaccharides allowed isolation of novel metabolic and taxonomic groups of Haloarchaea.</title>
        <authorList>
            <person name="Sorokin D.Y."/>
            <person name="Elcheninov A.G."/>
            <person name="Khizhniak T.V."/>
            <person name="Kolganova T.V."/>
            <person name="Kublanov I.V."/>
        </authorList>
    </citation>
    <scope>NUCLEOTIDE SEQUENCE</scope>
    <source>
        <strain evidence="2">AArc-xg1-1</strain>
    </source>
</reference>
<sequence>MTASQTHEYEIGVQSVVFQALSLADLLDELETTGIDHLELWGRHLSPDDDDATIEAALDRIDDADVTICGYGVVDLDDTGQAREHVAFADRLGADYVTVNYPPASDDVTEELIALAEEYDIDVAIHNYSTVHHDDLSQIFSSVDDVRDVLERYDHPRLGVCIDTGHFLVMDETPDDVLPDLGDRVTAVHLKDTSEAELEDIPGAGRLDLPHVLELLDEHAALEAPLVIEYELPAERATEALVEAAANIRTASGQ</sequence>
<dbReference type="RefSeq" id="WP_338004681.1">
    <property type="nucleotide sequence ID" value="NZ_JAOPKA010000011.1"/>
</dbReference>
<dbReference type="AlphaFoldDB" id="A0AAP2Z0A4"/>
<dbReference type="Gene3D" id="3.20.20.150">
    <property type="entry name" value="Divalent-metal-dependent TIM barrel enzymes"/>
    <property type="match status" value="1"/>
</dbReference>
<dbReference type="PANTHER" id="PTHR12110">
    <property type="entry name" value="HYDROXYPYRUVATE ISOMERASE"/>
    <property type="match status" value="1"/>
</dbReference>
<keyword evidence="2" id="KW-0413">Isomerase</keyword>
<feature type="domain" description="Xylose isomerase-like TIM barrel" evidence="1">
    <location>
        <begin position="28"/>
        <end position="239"/>
    </location>
</feature>
<accession>A0AAP2Z0A4</accession>